<dbReference type="Proteomes" id="UP000028411">
    <property type="component" value="Unassembled WGS sequence"/>
</dbReference>
<dbReference type="EMBL" id="JFHR01000033">
    <property type="protein sequence ID" value="KEQ52857.1"/>
    <property type="molecule type" value="Genomic_DNA"/>
</dbReference>
<proteinExistence type="predicted"/>
<evidence type="ECO:0000313" key="2">
    <source>
        <dbReference type="EMBL" id="KEQ52857.1"/>
    </source>
</evidence>
<protein>
    <recommendedName>
        <fullName evidence="1">DUF5615 domain-containing protein</fullName>
    </recommendedName>
</protein>
<dbReference type="InterPro" id="IPR041049">
    <property type="entry name" value="DUF5615"/>
</dbReference>
<accession>A0A081RCD4</accession>
<name>A0A081RCD4_SPHCR</name>
<reference evidence="2 3" key="1">
    <citation type="submission" date="2014-02" db="EMBL/GenBank/DDBJ databases">
        <title>Whole genome sequence of Sphingobium chlorophenolicum NBRC 16172.</title>
        <authorList>
            <person name="Gan H.M."/>
            <person name="Gan H.Y."/>
            <person name="Chew T.H."/>
            <person name="Savka M.A."/>
        </authorList>
    </citation>
    <scope>NUCLEOTIDE SEQUENCE [LARGE SCALE GENOMIC DNA]</scope>
    <source>
        <strain evidence="2 3">NBRC 16172</strain>
    </source>
</reference>
<gene>
    <name evidence="2" type="ORF">BV95_02848</name>
</gene>
<dbReference type="RefSeq" id="WP_037453048.1">
    <property type="nucleotide sequence ID" value="NZ_JFHR01000033.1"/>
</dbReference>
<organism evidence="2 3">
    <name type="scientific">Sphingobium chlorophenolicum</name>
    <dbReference type="NCBI Taxonomy" id="46429"/>
    <lineage>
        <taxon>Bacteria</taxon>
        <taxon>Pseudomonadati</taxon>
        <taxon>Pseudomonadota</taxon>
        <taxon>Alphaproteobacteria</taxon>
        <taxon>Sphingomonadales</taxon>
        <taxon>Sphingomonadaceae</taxon>
        <taxon>Sphingobium</taxon>
    </lineage>
</organism>
<comment type="caution">
    <text evidence="2">The sequence shown here is derived from an EMBL/GenBank/DDBJ whole genome shotgun (WGS) entry which is preliminary data.</text>
</comment>
<dbReference type="OrthoDB" id="7363756at2"/>
<dbReference type="eggNOG" id="COG4634">
    <property type="taxonomic scope" value="Bacteria"/>
</dbReference>
<dbReference type="AlphaFoldDB" id="A0A081RCD4"/>
<sequence>MKFLIDECLSPKLTELAQQHGFGESSHIVWLGRAGAKDWDLLPLIIEGDWTFVTRNSIDFRGESSRPGQKGQYVRADLHAGLICLNGPDGMLRDLQIELFEQALRELDADPDLVNQVLEISLEPDGQLRVTRYALPAD</sequence>
<evidence type="ECO:0000313" key="3">
    <source>
        <dbReference type="Proteomes" id="UP000028411"/>
    </source>
</evidence>
<feature type="domain" description="DUF5615" evidence="1">
    <location>
        <begin position="1"/>
        <end position="69"/>
    </location>
</feature>
<dbReference type="PATRIC" id="fig|46429.4.peg.2822"/>
<dbReference type="Pfam" id="PF18480">
    <property type="entry name" value="DUF5615"/>
    <property type="match status" value="1"/>
</dbReference>
<evidence type="ECO:0000259" key="1">
    <source>
        <dbReference type="Pfam" id="PF18480"/>
    </source>
</evidence>